<feature type="region of interest" description="Disordered" evidence="2">
    <location>
        <begin position="863"/>
        <end position="885"/>
    </location>
</feature>
<proteinExistence type="predicted"/>
<dbReference type="PROSITE" id="PS00028">
    <property type="entry name" value="ZINC_FINGER_C2H2_1"/>
    <property type="match status" value="1"/>
</dbReference>
<comment type="caution">
    <text evidence="4">The sequence shown here is derived from an EMBL/GenBank/DDBJ whole genome shotgun (WGS) entry which is preliminary data.</text>
</comment>
<keyword evidence="1" id="KW-0175">Coiled coil</keyword>
<dbReference type="PANTHER" id="PTHR35391">
    <property type="entry name" value="C2H2-TYPE DOMAIN-CONTAINING PROTEIN-RELATED"/>
    <property type="match status" value="1"/>
</dbReference>
<name>A0A1T3C981_9HYPO</name>
<keyword evidence="5" id="KW-1185">Reference proteome</keyword>
<feature type="compositionally biased region" description="Low complexity" evidence="2">
    <location>
        <begin position="804"/>
        <end position="817"/>
    </location>
</feature>
<evidence type="ECO:0000259" key="3">
    <source>
        <dbReference type="PROSITE" id="PS00028"/>
    </source>
</evidence>
<sequence>MKRFKLLQQAEFKSVEDQSHESPKQLFLAQFDRFELWAVNLGVFVMGHGSLDYRIRDSATLAYLHGDIEQEDEDEDTDSCSDMESDMDLLLDSLKDPIDRLYKMAVWIRNPATRITSTKARNLQQIDEETNVDLFESFKKFDYEHISSLFLEYEKHKAIQENPIAKAHDTVGNDETVFEDQVWEPTRKTLEPNKMEISNSKESYLVLRIAQANGIRRQQFAYWRKHKNKLREHAAVVVEVPTHNLPTTSHIIQLEDKNEKVKAPLTVTTATQLRPSHEIGNEFGKENVMTLAVSEYAPSAWNPSKDIVSFPPAPKISTGIEFFECPYCYTICPASILSEKAWRAHLIRDLRPYICTFEHCLNSEQLYDSRDDWIEHETSTHQTVFRCPLHEEETFITLATYEEHTQKYHDEDAIPLGFATSTATNIHRSCPICSVVLGTTQNLQSHIALHLERFAMFSLPRCIDDNNDGSSGGRSSSALFDSNRSFNEDPDGESNAAGRDEEPNTTHVAIMNLIRTYIHDVAMLRSLSYTELYRKEKGDADFLEKMAQSRDELSSCGEVIRAWTPNDTVNNLLFEFGEACMGSGLVEEAIETLEHLKLIQSGQPEHDEPALLRTKQLLATAYQVKEAIQEVEELSRDDPNLYDKPINTKVRHIFARTEAGKRHAETIWGPSIWKTRPSQNELKQGDDVDSFSSRSFDGGPLSIPFTKQEEFPPLAQNEDGRPEEVHTQALSQAQHQSQGPPQAYDNAALRGQLYNHARLVYNRLMTEAAYQYSGSENIPQDTVDRIIQQSYVQAKQSVRDSVRRQAQQQQRIISEESNYNTPHAGQDLETPEDIPGFDNRRFIELMEQLFEETDVDENHILSEDNHASHGGQNLSRADHDRRVPMDPPDIGEFASERYFEKLRQLQTDHQQTNDDESNATTMATASEFILPLRDSSSPTDEKPQPSARGKKRFLSLRQKAAAHATHRLSSVDIIAEQEAAGIPYLFRKEDNEMRGGGHDSEGEIGVLREMFRVLVEESQAEFEQAPEGTELKLEAQTLARTLAQQTTLYMLDVEELKIQHFGATNILERNEKGRAWINKVRSYDFGGMRDMIKEIQKKREAEEARRAEAARERNEKQAQSEKRLLLKMEEANKELLEHEERMERHKQALEAIYAKRGLEDSSAAPPELEARDASTEVPTRTEVSKSELNTHKEEIAAEDEKIRDAIEKLVALKQELRRVQAEKEVQVPSSSESQKAQSRGSKTTWQCCQCGTGDLEFHVDYYCTEHDCRHPFCQNCLINFRH</sequence>
<dbReference type="InterPro" id="IPR013087">
    <property type="entry name" value="Znf_C2H2_type"/>
</dbReference>
<dbReference type="Pfam" id="PF26082">
    <property type="entry name" value="zf-C2H2_AcuF"/>
    <property type="match status" value="1"/>
</dbReference>
<evidence type="ECO:0000256" key="1">
    <source>
        <dbReference type="SAM" id="Coils"/>
    </source>
</evidence>
<dbReference type="PANTHER" id="PTHR35391:SF7">
    <property type="entry name" value="C2H2-TYPE DOMAIN-CONTAINING PROTEIN"/>
    <property type="match status" value="1"/>
</dbReference>
<feature type="region of interest" description="Disordered" evidence="2">
    <location>
        <begin position="1157"/>
        <end position="1186"/>
    </location>
</feature>
<protein>
    <recommendedName>
        <fullName evidence="3">C2H2-type domain-containing protein</fullName>
    </recommendedName>
</protein>
<feature type="domain" description="C2H2-type" evidence="3">
    <location>
        <begin position="430"/>
        <end position="450"/>
    </location>
</feature>
<dbReference type="Proteomes" id="UP000191004">
    <property type="component" value="Unassembled WGS sequence"/>
</dbReference>
<dbReference type="EMBL" id="LVVK01000022">
    <property type="protein sequence ID" value="OPB37609.1"/>
    <property type="molecule type" value="Genomic_DNA"/>
</dbReference>
<gene>
    <name evidence="4" type="ORF">A0O28_0045210</name>
</gene>
<feature type="region of interest" description="Disordered" evidence="2">
    <location>
        <begin position="670"/>
        <end position="744"/>
    </location>
</feature>
<feature type="coiled-coil region" evidence="1">
    <location>
        <begin position="1188"/>
        <end position="1222"/>
    </location>
</feature>
<dbReference type="InterPro" id="IPR058925">
    <property type="entry name" value="zf-C2H2_AcuF"/>
</dbReference>
<evidence type="ECO:0000313" key="5">
    <source>
        <dbReference type="Proteomes" id="UP000191004"/>
    </source>
</evidence>
<dbReference type="SMART" id="SM00355">
    <property type="entry name" value="ZnF_C2H2"/>
    <property type="match status" value="3"/>
</dbReference>
<feature type="region of interest" description="Disordered" evidence="2">
    <location>
        <begin position="802"/>
        <end position="834"/>
    </location>
</feature>
<feature type="compositionally biased region" description="Low complexity" evidence="2">
    <location>
        <begin position="690"/>
        <end position="699"/>
    </location>
</feature>
<feature type="compositionally biased region" description="Polar residues" evidence="2">
    <location>
        <begin position="728"/>
        <end position="740"/>
    </location>
</feature>
<reference evidence="4 5" key="1">
    <citation type="submission" date="2016-04" db="EMBL/GenBank/DDBJ databases">
        <title>Multiple horizontal gene transfer events from other fungi enriched the ability of the initially mycotrophic fungus Trichoderma (Ascomycota) to feed on dead plant biomass.</title>
        <authorList>
            <person name="Atanasova L."/>
            <person name="Chenthamara K."/>
            <person name="Zhang J."/>
            <person name="Grujic M."/>
            <person name="Henrissat B."/>
            <person name="Kuo A."/>
            <person name="Aertz A."/>
            <person name="Salamov A."/>
            <person name="Lipzen A."/>
            <person name="Labutti K."/>
            <person name="Barry K."/>
            <person name="Miao Y."/>
            <person name="Rahimi M.J."/>
            <person name="Shen Q."/>
            <person name="Grigoriev I.V."/>
            <person name="Kubicek C.P."/>
            <person name="Druzhinina I.S."/>
        </authorList>
    </citation>
    <scope>NUCLEOTIDE SEQUENCE [LARGE SCALE GENOMIC DNA]</scope>
    <source>
        <strain evidence="4 5">NJAU 4742</strain>
    </source>
</reference>
<feature type="region of interest" description="Disordered" evidence="2">
    <location>
        <begin position="468"/>
        <end position="504"/>
    </location>
</feature>
<feature type="region of interest" description="Disordered" evidence="2">
    <location>
        <begin position="929"/>
        <end position="951"/>
    </location>
</feature>
<evidence type="ECO:0000313" key="4">
    <source>
        <dbReference type="EMBL" id="OPB37609.1"/>
    </source>
</evidence>
<organism evidence="4 5">
    <name type="scientific">Trichoderma guizhouense</name>
    <dbReference type="NCBI Taxonomy" id="1491466"/>
    <lineage>
        <taxon>Eukaryota</taxon>
        <taxon>Fungi</taxon>
        <taxon>Dikarya</taxon>
        <taxon>Ascomycota</taxon>
        <taxon>Pezizomycotina</taxon>
        <taxon>Sordariomycetes</taxon>
        <taxon>Hypocreomycetidae</taxon>
        <taxon>Hypocreales</taxon>
        <taxon>Hypocreaceae</taxon>
        <taxon>Trichoderma</taxon>
    </lineage>
</organism>
<dbReference type="OrthoDB" id="20872at2759"/>
<feature type="coiled-coil region" evidence="1">
    <location>
        <begin position="1092"/>
        <end position="1155"/>
    </location>
</feature>
<accession>A0A1T3C981</accession>
<evidence type="ECO:0000256" key="2">
    <source>
        <dbReference type="SAM" id="MobiDB-lite"/>
    </source>
</evidence>